<evidence type="ECO:0000256" key="2">
    <source>
        <dbReference type="ARBA" id="ARBA00006014"/>
    </source>
</evidence>
<protein>
    <recommendedName>
        <fullName evidence="3">glutaminyl-peptide cyclotransferase</fullName>
        <ecNumber evidence="3">2.3.2.5</ecNumber>
    </recommendedName>
</protein>
<comment type="similarity">
    <text evidence="2">Belongs to the glutaminyl-peptide cyclotransferase family.</text>
</comment>
<feature type="transmembrane region" description="Helical" evidence="6">
    <location>
        <begin position="12"/>
        <end position="30"/>
    </location>
</feature>
<keyword evidence="6" id="KW-0812">Transmembrane</keyword>
<dbReference type="PANTHER" id="PTHR12283">
    <property type="entry name" value="GLUTAMINYL-PEPTIDE CYCLOTRANSFERASE"/>
    <property type="match status" value="1"/>
</dbReference>
<dbReference type="OrthoDB" id="3907302at2759"/>
<evidence type="ECO:0000256" key="4">
    <source>
        <dbReference type="ARBA" id="ARBA00022679"/>
    </source>
</evidence>
<evidence type="ECO:0000256" key="6">
    <source>
        <dbReference type="SAM" id="Phobius"/>
    </source>
</evidence>
<dbReference type="SUPFAM" id="SSF53187">
    <property type="entry name" value="Zn-dependent exopeptidases"/>
    <property type="match status" value="1"/>
</dbReference>
<proteinExistence type="inferred from homology"/>
<dbReference type="InterPro" id="IPR007484">
    <property type="entry name" value="Peptidase_M28"/>
</dbReference>
<keyword evidence="6" id="KW-0472">Membrane</keyword>
<keyword evidence="4" id="KW-0808">Transferase</keyword>
<dbReference type="EC" id="2.3.2.5" evidence="3"/>
<dbReference type="Gene3D" id="3.40.630.10">
    <property type="entry name" value="Zn peptidases"/>
    <property type="match status" value="1"/>
</dbReference>
<evidence type="ECO:0000256" key="3">
    <source>
        <dbReference type="ARBA" id="ARBA00012012"/>
    </source>
</evidence>
<dbReference type="OMA" id="MSKYQRT"/>
<keyword evidence="8" id="KW-1185">Reference proteome</keyword>
<dbReference type="InterPro" id="IPR040234">
    <property type="entry name" value="QC/QCL"/>
</dbReference>
<dbReference type="RefSeq" id="XP_023164108.2">
    <property type="nucleotide sequence ID" value="XM_023308340.2"/>
</dbReference>
<dbReference type="KEGG" id="dhe:111594862"/>
<comment type="catalytic activity">
    <reaction evidence="1">
        <text>N-terminal L-glutaminyl-[peptide] = N-terminal 5-oxo-L-prolyl-[peptide] + NH4(+)</text>
        <dbReference type="Rhea" id="RHEA:23652"/>
        <dbReference type="Rhea" id="RHEA-COMP:11736"/>
        <dbReference type="Rhea" id="RHEA-COMP:11846"/>
        <dbReference type="ChEBI" id="CHEBI:28938"/>
        <dbReference type="ChEBI" id="CHEBI:64722"/>
        <dbReference type="ChEBI" id="CHEBI:87215"/>
        <dbReference type="EC" id="2.3.2.5"/>
    </reaction>
</comment>
<organism evidence="8 9">
    <name type="scientific">Drosophila hydei</name>
    <name type="common">Fruit fly</name>
    <dbReference type="NCBI Taxonomy" id="7224"/>
    <lineage>
        <taxon>Eukaryota</taxon>
        <taxon>Metazoa</taxon>
        <taxon>Ecdysozoa</taxon>
        <taxon>Arthropoda</taxon>
        <taxon>Hexapoda</taxon>
        <taxon>Insecta</taxon>
        <taxon>Pterygota</taxon>
        <taxon>Neoptera</taxon>
        <taxon>Endopterygota</taxon>
        <taxon>Diptera</taxon>
        <taxon>Brachycera</taxon>
        <taxon>Muscomorpha</taxon>
        <taxon>Ephydroidea</taxon>
        <taxon>Drosophilidae</taxon>
        <taxon>Drosophila</taxon>
    </lineage>
</organism>
<sequence>MAYRIEHPTISRIVWWLLGVGFVLLLIQLMRRSSSDAINEQHFNATLDQLLLPRWLSSVGHDQIAYFLIKELSTQGFTTTYDEVWNELPYTNVVGIMNPQAKQFLLLSCHYDSKYLDTSEEYVSATDGAVSCAILLNMAKKLNYFLHNEFAHNPDLGLVLVFFDAHDSVDGYVDSTLPLLGSKGFVKAETVSLRQIRLVISFNLIGAPDQIFMSKYQRTYKLHERLADIEQELRTSGKLSDCHQLFHKLKDHDNDIADDHYAFLEKDIPVMHVVPYTYPEVWLQETDNLQHLHWPTIRNMNIIITQFVYEYLNDVAFRTL</sequence>
<dbReference type="GO" id="GO:0016603">
    <property type="term" value="F:glutaminyl-peptide cyclotransferase activity"/>
    <property type="evidence" value="ECO:0007669"/>
    <property type="project" value="UniProtKB-EC"/>
</dbReference>
<dbReference type="GO" id="GO:0008270">
    <property type="term" value="F:zinc ion binding"/>
    <property type="evidence" value="ECO:0007669"/>
    <property type="project" value="TreeGrafter"/>
</dbReference>
<accession>A0A6J1LHT5</accession>
<dbReference type="AlphaFoldDB" id="A0A6J1LHT5"/>
<dbReference type="Proteomes" id="UP000504633">
    <property type="component" value="Unplaced"/>
</dbReference>
<evidence type="ECO:0000313" key="8">
    <source>
        <dbReference type="Proteomes" id="UP000504633"/>
    </source>
</evidence>
<dbReference type="Pfam" id="PF04389">
    <property type="entry name" value="Peptidase_M28"/>
    <property type="match status" value="1"/>
</dbReference>
<name>A0A6J1LHT5_DROHY</name>
<evidence type="ECO:0000313" key="9">
    <source>
        <dbReference type="RefSeq" id="XP_023164108.2"/>
    </source>
</evidence>
<dbReference type="GeneID" id="111594862"/>
<keyword evidence="5" id="KW-0012">Acyltransferase</keyword>
<keyword evidence="6" id="KW-1133">Transmembrane helix</keyword>
<evidence type="ECO:0000259" key="7">
    <source>
        <dbReference type="Pfam" id="PF04389"/>
    </source>
</evidence>
<dbReference type="PANTHER" id="PTHR12283:SF6">
    <property type="entry name" value="GLUTAMINYL-PEPTIDE CYCLOTRANSFERASE-RELATED"/>
    <property type="match status" value="1"/>
</dbReference>
<gene>
    <name evidence="9" type="primary">LOC111594862</name>
</gene>
<evidence type="ECO:0000256" key="5">
    <source>
        <dbReference type="ARBA" id="ARBA00023315"/>
    </source>
</evidence>
<feature type="domain" description="Peptidase M28" evidence="7">
    <location>
        <begin position="92"/>
        <end position="307"/>
    </location>
</feature>
<evidence type="ECO:0000256" key="1">
    <source>
        <dbReference type="ARBA" id="ARBA00000001"/>
    </source>
</evidence>
<reference evidence="9" key="1">
    <citation type="submission" date="2025-08" db="UniProtKB">
        <authorList>
            <consortium name="RefSeq"/>
        </authorList>
    </citation>
    <scope>IDENTIFICATION</scope>
    <source>
        <strain evidence="9">15085-1641.00</strain>
        <tissue evidence="9">Whole body</tissue>
    </source>
</reference>